<comment type="caution">
    <text evidence="3">The sequence shown here is derived from an EMBL/GenBank/DDBJ whole genome shotgun (WGS) entry which is preliminary data.</text>
</comment>
<evidence type="ECO:0000259" key="2">
    <source>
        <dbReference type="Pfam" id="PF25913"/>
    </source>
</evidence>
<feature type="transmembrane region" description="Helical" evidence="1">
    <location>
        <begin position="119"/>
        <end position="149"/>
    </location>
</feature>
<feature type="transmembrane region" description="Helical" evidence="1">
    <location>
        <begin position="33"/>
        <end position="60"/>
    </location>
</feature>
<dbReference type="RefSeq" id="WP_390222976.1">
    <property type="nucleotide sequence ID" value="NZ_JBHTAA010000005.1"/>
</dbReference>
<dbReference type="AlphaFoldDB" id="A0ABD5ZEI5"/>
<keyword evidence="1" id="KW-1133">Transmembrane helix</keyword>
<keyword evidence="1" id="KW-0812">Transmembrane</keyword>
<evidence type="ECO:0000313" key="4">
    <source>
        <dbReference type="Proteomes" id="UP001596481"/>
    </source>
</evidence>
<keyword evidence="1" id="KW-0472">Membrane</keyword>
<evidence type="ECO:0000256" key="1">
    <source>
        <dbReference type="SAM" id="Phobius"/>
    </source>
</evidence>
<dbReference type="InterPro" id="IPR058271">
    <property type="entry name" value="DUF7965"/>
</dbReference>
<organism evidence="3 4">
    <name type="scientific">Haloferax namakaokahaiae</name>
    <dbReference type="NCBI Taxonomy" id="1748331"/>
    <lineage>
        <taxon>Archaea</taxon>
        <taxon>Methanobacteriati</taxon>
        <taxon>Methanobacteriota</taxon>
        <taxon>Stenosarchaea group</taxon>
        <taxon>Halobacteria</taxon>
        <taxon>Halobacteriales</taxon>
        <taxon>Haloferacaceae</taxon>
        <taxon>Haloferax</taxon>
    </lineage>
</organism>
<feature type="transmembrane region" description="Helical" evidence="1">
    <location>
        <begin position="81"/>
        <end position="107"/>
    </location>
</feature>
<protein>
    <recommendedName>
        <fullName evidence="2">DUF7965 domain-containing protein</fullName>
    </recommendedName>
</protein>
<gene>
    <name evidence="3" type="ORF">ACFQJC_08935</name>
</gene>
<evidence type="ECO:0000313" key="3">
    <source>
        <dbReference type="EMBL" id="MFC7203638.1"/>
    </source>
</evidence>
<name>A0ABD5ZEI5_9EURY</name>
<feature type="domain" description="DUF7965" evidence="2">
    <location>
        <begin position="6"/>
        <end position="159"/>
    </location>
</feature>
<accession>A0ABD5ZEI5</accession>
<sequence length="171" mass="17725">MAETNEFEAWVVSSFNLTLLSLVLLLAGHTAGFLAGSLSGFGTLPGVLAFGYLWLLVFGATRWALQGGGLARIRDGERRSLLLRGIVAGGAIGAVFLLGLLLVILVVNVLEGGVQPLSFALFALFGGSIASIVGGLVGGLSVVLDIVLYEAAGRLLGAREEAERTENETPN</sequence>
<feature type="transmembrane region" description="Helical" evidence="1">
    <location>
        <begin position="7"/>
        <end position="27"/>
    </location>
</feature>
<proteinExistence type="predicted"/>
<dbReference type="Proteomes" id="UP001596481">
    <property type="component" value="Unassembled WGS sequence"/>
</dbReference>
<keyword evidence="4" id="KW-1185">Reference proteome</keyword>
<dbReference type="EMBL" id="JBHTAA010000005">
    <property type="protein sequence ID" value="MFC7203638.1"/>
    <property type="molecule type" value="Genomic_DNA"/>
</dbReference>
<reference evidence="3 4" key="1">
    <citation type="journal article" date="2019" name="Int. J. Syst. Evol. Microbiol.">
        <title>The Global Catalogue of Microorganisms (GCM) 10K type strain sequencing project: providing services to taxonomists for standard genome sequencing and annotation.</title>
        <authorList>
            <consortium name="The Broad Institute Genomics Platform"/>
            <consortium name="The Broad Institute Genome Sequencing Center for Infectious Disease"/>
            <person name="Wu L."/>
            <person name="Ma J."/>
        </authorList>
    </citation>
    <scope>NUCLEOTIDE SEQUENCE [LARGE SCALE GENOMIC DNA]</scope>
    <source>
        <strain evidence="3 4">DSM 29988</strain>
    </source>
</reference>
<dbReference type="Pfam" id="PF25913">
    <property type="entry name" value="DUF7965"/>
    <property type="match status" value="1"/>
</dbReference>